<sequence length="249" mass="28607">MIAKKIHYCWFGGKPLPLLARRCLASWARHLPDYEIIRWDESNVDVHAHRFTAAAHNAGRYAFVADYVRMQVLAREGGIYLDTDVEVLTPFAPMLDNQFFIGLEWDARFGTAVIGAVPGHWLPKAMLAWYDRVRFDTARLAELVNVNEVSRLLVLKGFSASYQEQVIGWDRVYPVGVFADPHRQAADGVRPTTRHLYAGSWRNRQHKGLLSRTWRNLRKMPHNLGHATQLCRYLAATWVRQALKDKGNN</sequence>
<dbReference type="PANTHER" id="PTHR32385">
    <property type="entry name" value="MANNOSYL PHOSPHORYLINOSITOL CERAMIDE SYNTHASE"/>
    <property type="match status" value="1"/>
</dbReference>
<dbReference type="Gene3D" id="3.90.550.20">
    <property type="match status" value="1"/>
</dbReference>
<dbReference type="RefSeq" id="WP_009405361.1">
    <property type="nucleotide sequence ID" value="NZ_AMWJ02000001.1"/>
</dbReference>
<dbReference type="PANTHER" id="PTHR32385:SF15">
    <property type="entry name" value="INOSITOL PHOSPHOCERAMIDE MANNOSYLTRANSFERASE 1"/>
    <property type="match status" value="1"/>
</dbReference>
<organism evidence="1 2">
    <name type="scientific">Pseudomonas bharatica CSV86</name>
    <dbReference type="NCBI Taxonomy" id="1005395"/>
    <lineage>
        <taxon>Bacteria</taxon>
        <taxon>Pseudomonadati</taxon>
        <taxon>Pseudomonadota</taxon>
        <taxon>Gammaproteobacteria</taxon>
        <taxon>Pseudomonadales</taxon>
        <taxon>Pseudomonadaceae</taxon>
        <taxon>Pseudomonas</taxon>
        <taxon>Pseudomonas bharatica</taxon>
    </lineage>
</organism>
<keyword evidence="1" id="KW-0328">Glycosyltransferase</keyword>
<dbReference type="AlphaFoldDB" id="L1LUJ0"/>
<dbReference type="Pfam" id="PF04488">
    <property type="entry name" value="Gly_transf_sug"/>
    <property type="match status" value="1"/>
</dbReference>
<dbReference type="GO" id="GO:0051999">
    <property type="term" value="P:mannosyl-inositol phosphorylceramide biosynthetic process"/>
    <property type="evidence" value="ECO:0007669"/>
    <property type="project" value="TreeGrafter"/>
</dbReference>
<accession>L1LUJ0</accession>
<name>L1LUJ0_9PSED</name>
<dbReference type="Proteomes" id="UP000010448">
    <property type="component" value="Unassembled WGS sequence"/>
</dbReference>
<proteinExistence type="predicted"/>
<dbReference type="InterPro" id="IPR029044">
    <property type="entry name" value="Nucleotide-diphossugar_trans"/>
</dbReference>
<evidence type="ECO:0000313" key="2">
    <source>
        <dbReference type="Proteomes" id="UP000010448"/>
    </source>
</evidence>
<dbReference type="OrthoDB" id="9802987at2"/>
<keyword evidence="1" id="KW-0808">Transferase</keyword>
<dbReference type="GO" id="GO:0016020">
    <property type="term" value="C:membrane"/>
    <property type="evidence" value="ECO:0007669"/>
    <property type="project" value="GOC"/>
</dbReference>
<dbReference type="InterPro" id="IPR051706">
    <property type="entry name" value="Glycosyltransferase_domain"/>
</dbReference>
<evidence type="ECO:0000313" key="1">
    <source>
        <dbReference type="EMBL" id="NNJ15791.1"/>
    </source>
</evidence>
<dbReference type="GO" id="GO:0000030">
    <property type="term" value="F:mannosyltransferase activity"/>
    <property type="evidence" value="ECO:0007669"/>
    <property type="project" value="TreeGrafter"/>
</dbReference>
<dbReference type="eggNOG" id="COG3774">
    <property type="taxonomic scope" value="Bacteria"/>
</dbReference>
<protein>
    <submittedName>
        <fullName evidence="1">Mannosyltransferase</fullName>
    </submittedName>
</protein>
<comment type="caution">
    <text evidence="1">The sequence shown here is derived from an EMBL/GenBank/DDBJ whole genome shotgun (WGS) entry which is preliminary data.</text>
</comment>
<gene>
    <name evidence="1" type="ORF">CSV86_011365</name>
</gene>
<dbReference type="SUPFAM" id="SSF53448">
    <property type="entry name" value="Nucleotide-diphospho-sugar transferases"/>
    <property type="match status" value="1"/>
</dbReference>
<keyword evidence="2" id="KW-1185">Reference proteome</keyword>
<dbReference type="InterPro" id="IPR007577">
    <property type="entry name" value="GlycoTrfase_DXD_sugar-bd_CS"/>
</dbReference>
<reference evidence="1 2" key="1">
    <citation type="journal article" date="2013" name="Genome Announc.">
        <title>Genome Sequence of Naphthalene-Degrading Soil Bacterium Pseudomonas putida CSV86.</title>
        <authorList>
            <person name="Phale P.S."/>
            <person name="Paliwal V."/>
            <person name="Raju S.C."/>
            <person name="Modak A."/>
            <person name="Purohit H.J."/>
        </authorList>
    </citation>
    <scope>NUCLEOTIDE SEQUENCE [LARGE SCALE GENOMIC DNA]</scope>
    <source>
        <strain evidence="1 2">CSV86</strain>
    </source>
</reference>
<dbReference type="EMBL" id="AMWJ02000001">
    <property type="protein sequence ID" value="NNJ15791.1"/>
    <property type="molecule type" value="Genomic_DNA"/>
</dbReference>